<feature type="domain" description="Cyclic nucleotide-binding" evidence="2">
    <location>
        <begin position="556"/>
        <end position="647"/>
    </location>
</feature>
<dbReference type="Gene3D" id="1.10.287.630">
    <property type="entry name" value="Helix hairpin bin"/>
    <property type="match status" value="1"/>
</dbReference>
<dbReference type="InterPro" id="IPR018490">
    <property type="entry name" value="cNMP-bd_dom_sf"/>
</dbReference>
<feature type="transmembrane region" description="Helical" evidence="1">
    <location>
        <begin position="339"/>
        <end position="360"/>
    </location>
</feature>
<dbReference type="InterPro" id="IPR050818">
    <property type="entry name" value="KCNH_animal-type"/>
</dbReference>
<dbReference type="OrthoDB" id="421226at2759"/>
<dbReference type="Pfam" id="PF00027">
    <property type="entry name" value="cNMP_binding"/>
    <property type="match status" value="1"/>
</dbReference>
<dbReference type="GeneID" id="5017088"/>
<dbReference type="Pfam" id="PF07885">
    <property type="entry name" value="Ion_trans_2"/>
    <property type="match status" value="1"/>
</dbReference>
<dbReference type="PANTHER" id="PTHR10217:SF435">
    <property type="entry name" value="POTASSIUM VOLTAGE-GATED CHANNEL PROTEIN EAG"/>
    <property type="match status" value="1"/>
</dbReference>
<dbReference type="AlphaFoldDB" id="A0BZD9"/>
<dbReference type="OMA" id="KDICYIK"/>
<evidence type="ECO:0000256" key="1">
    <source>
        <dbReference type="SAM" id="Phobius"/>
    </source>
</evidence>
<feature type="transmembrane region" description="Helical" evidence="1">
    <location>
        <begin position="270"/>
        <end position="288"/>
    </location>
</feature>
<dbReference type="PANTHER" id="PTHR10217">
    <property type="entry name" value="VOLTAGE AND LIGAND GATED POTASSIUM CHANNEL"/>
    <property type="match status" value="1"/>
</dbReference>
<dbReference type="InParanoid" id="A0BZD9"/>
<dbReference type="HOGENOM" id="CLU_007129_0_0_1"/>
<dbReference type="SUPFAM" id="SSF81324">
    <property type="entry name" value="Voltage-gated potassium channels"/>
    <property type="match status" value="1"/>
</dbReference>
<dbReference type="SUPFAM" id="SSF51206">
    <property type="entry name" value="cAMP-binding domain-like"/>
    <property type="match status" value="1"/>
</dbReference>
<feature type="transmembrane region" description="Helical" evidence="1">
    <location>
        <begin position="240"/>
        <end position="258"/>
    </location>
</feature>
<organism evidence="3 4">
    <name type="scientific">Paramecium tetraurelia</name>
    <dbReference type="NCBI Taxonomy" id="5888"/>
    <lineage>
        <taxon>Eukaryota</taxon>
        <taxon>Sar</taxon>
        <taxon>Alveolata</taxon>
        <taxon>Ciliophora</taxon>
        <taxon>Intramacronucleata</taxon>
        <taxon>Oligohymenophorea</taxon>
        <taxon>Peniculida</taxon>
        <taxon>Parameciidae</taxon>
        <taxon>Paramecium</taxon>
    </lineage>
</organism>
<dbReference type="GO" id="GO:0005216">
    <property type="term" value="F:monoatomic ion channel activity"/>
    <property type="evidence" value="ECO:0007669"/>
    <property type="project" value="InterPro"/>
</dbReference>
<evidence type="ECO:0000313" key="3">
    <source>
        <dbReference type="EMBL" id="CAK63906.1"/>
    </source>
</evidence>
<dbReference type="InterPro" id="IPR013099">
    <property type="entry name" value="K_chnl_dom"/>
</dbReference>
<dbReference type="Proteomes" id="UP000000600">
    <property type="component" value="Unassembled WGS sequence"/>
</dbReference>
<reference evidence="3 4" key="1">
    <citation type="journal article" date="2006" name="Nature">
        <title>Global trends of whole-genome duplications revealed by the ciliate Paramecium tetraurelia.</title>
        <authorList>
            <consortium name="Genoscope"/>
            <person name="Aury J.-M."/>
            <person name="Jaillon O."/>
            <person name="Duret L."/>
            <person name="Noel B."/>
            <person name="Jubin C."/>
            <person name="Porcel B.M."/>
            <person name="Segurens B."/>
            <person name="Daubin V."/>
            <person name="Anthouard V."/>
            <person name="Aiach N."/>
            <person name="Arnaiz O."/>
            <person name="Billaut A."/>
            <person name="Beisson J."/>
            <person name="Blanc I."/>
            <person name="Bouhouche K."/>
            <person name="Camara F."/>
            <person name="Duharcourt S."/>
            <person name="Guigo R."/>
            <person name="Gogendeau D."/>
            <person name="Katinka M."/>
            <person name="Keller A.-M."/>
            <person name="Kissmehl R."/>
            <person name="Klotz C."/>
            <person name="Koll F."/>
            <person name="Le Moue A."/>
            <person name="Lepere C."/>
            <person name="Malinsky S."/>
            <person name="Nowacki M."/>
            <person name="Nowak J.K."/>
            <person name="Plattner H."/>
            <person name="Poulain J."/>
            <person name="Ruiz F."/>
            <person name="Serrano V."/>
            <person name="Zagulski M."/>
            <person name="Dessen P."/>
            <person name="Betermier M."/>
            <person name="Weissenbach J."/>
            <person name="Scarpelli C."/>
            <person name="Schachter V."/>
            <person name="Sperling L."/>
            <person name="Meyer E."/>
            <person name="Cohen J."/>
            <person name="Wincker P."/>
        </authorList>
    </citation>
    <scope>NUCLEOTIDE SEQUENCE [LARGE SCALE GENOMIC DNA]</scope>
    <source>
        <strain evidence="3 4">Stock d4-2</strain>
    </source>
</reference>
<accession>A0BZD9</accession>
<name>A0BZD9_PARTE</name>
<dbReference type="eggNOG" id="KOG0500">
    <property type="taxonomic scope" value="Eukaryota"/>
</dbReference>
<keyword evidence="1" id="KW-1133">Transmembrane helix</keyword>
<dbReference type="EMBL" id="CT868029">
    <property type="protein sequence ID" value="CAK63906.1"/>
    <property type="molecule type" value="Genomic_DNA"/>
</dbReference>
<dbReference type="GO" id="GO:0016020">
    <property type="term" value="C:membrane"/>
    <property type="evidence" value="ECO:0007669"/>
    <property type="project" value="UniProtKB-SubCell"/>
</dbReference>
<dbReference type="Gene3D" id="1.10.287.70">
    <property type="match status" value="1"/>
</dbReference>
<dbReference type="CDD" id="cd00038">
    <property type="entry name" value="CAP_ED"/>
    <property type="match status" value="1"/>
</dbReference>
<dbReference type="Gene3D" id="2.60.120.10">
    <property type="entry name" value="Jelly Rolls"/>
    <property type="match status" value="1"/>
</dbReference>
<dbReference type="InterPro" id="IPR000595">
    <property type="entry name" value="cNMP-bd_dom"/>
</dbReference>
<dbReference type="RefSeq" id="XP_001431304.1">
    <property type="nucleotide sequence ID" value="XM_001431267.1"/>
</dbReference>
<keyword evidence="1" id="KW-0812">Transmembrane</keyword>
<evidence type="ECO:0000313" key="4">
    <source>
        <dbReference type="Proteomes" id="UP000000600"/>
    </source>
</evidence>
<keyword evidence="1" id="KW-0472">Membrane</keyword>
<dbReference type="PROSITE" id="PS50042">
    <property type="entry name" value="CNMP_BINDING_3"/>
    <property type="match status" value="1"/>
</dbReference>
<evidence type="ECO:0000259" key="2">
    <source>
        <dbReference type="PROSITE" id="PS50042"/>
    </source>
</evidence>
<dbReference type="InterPro" id="IPR014710">
    <property type="entry name" value="RmlC-like_jellyroll"/>
</dbReference>
<gene>
    <name evidence="3" type="ORF">GSPATT00033759001</name>
</gene>
<sequence>MLKNRPILCTEEPPDEDLLFIQPYQVEQEVPNVSVSISEASESKDDSKRVFEIPQVLIEHHEQEKLKQQEFMRRSEPKKGFAKLVQLLHIRQFIHQILAKRRLISKITKYHLQVINDKASSLDDVGFRKFAIKIKPLIQSLQENTQAQLGNQRQRIKVILIQKQVVSHVENKNIYRKLSVEILQSNPKNSINQTRLKAESGLGQYSIYLQILFAIYNPNRFSLAIYLIFIQCFRSSNSNLYNSFDNGLFCMFIPIILSPRTVGNGQDDKAYGFELIANILLIVFYNISNQYDYGFNVFDNPYYLFLFLQFVQYNNITQLRQQLEDALNLSREAASLMELSKLFVLLFFVIHVFACLWFWVGLYSETYLGSSWLEAKQVLDKSFADQYLYSFYYSTVTMFTVGYGDITPQTNPEMIVSIIFMSVCSVQLSYSVSTVSSIIEQISGFKKEKKRKFNIINNYMQQKNISYELQFQIREYLNYFWAMKRNEESNEEKEIIDELSSRLKQRLIFEANSRILYNSPFFKKNFSLNFKKDLVSKITSISIAPENVLDYTKQSQDEHSLSIFFIEQGQIEVFIENEQLSELSRVYKLKEGESFGFVSFITGNPSVEKYKTIGFTKLLIITRKDFLDVIKDYPDDYEMFYTFFEELTFNSESELLTMECFSCKSKTHKAISCPLLHFKPDREKIIKSAQFSREQQRDNTKKRKDICYIKAILGQSILDDVAKQVQSDNQQLTYLYEELDEDKSATPKVQFVDNSDEKSHFRNNNHDSKIQVFDFKEESLKPQNQQKKQFLRKKQTLQDIGDIMQNNKKLKETKEKFRSIVKKVNLMNDFFEKQVEDSQQKLLYQYRDYLKIIQYRKARIQHVKNIYSNKTIHELEFFELKLKMLLQTEFDTLLEVQKSYKYFKPRDNIYQVLSRTKISMLSSTNEVQMFFQEKSQQLIKYLFYPHLYIQKYLYKYKKLDQVGEIKKTQLFKRNNRISLAFIMQQHSSIKKP</sequence>
<keyword evidence="4" id="KW-1185">Reference proteome</keyword>
<dbReference type="KEGG" id="ptm:GSPATT00033759001"/>
<protein>
    <recommendedName>
        <fullName evidence="2">Cyclic nucleotide-binding domain-containing protein</fullName>
    </recommendedName>
</protein>
<proteinExistence type="predicted"/>